<comment type="caution">
    <text evidence="2">The sequence shown here is derived from an EMBL/GenBank/DDBJ whole genome shotgun (WGS) entry which is preliminary data.</text>
</comment>
<evidence type="ECO:0000313" key="2">
    <source>
        <dbReference type="EMBL" id="GIH02057.1"/>
    </source>
</evidence>
<dbReference type="EMBL" id="BONY01000001">
    <property type="protein sequence ID" value="GIH02057.1"/>
    <property type="molecule type" value="Genomic_DNA"/>
</dbReference>
<dbReference type="InterPro" id="IPR005149">
    <property type="entry name" value="Tscrpt_reg_PadR_N"/>
</dbReference>
<reference evidence="2" key="1">
    <citation type="submission" date="2021-01" db="EMBL/GenBank/DDBJ databases">
        <title>Whole genome shotgun sequence of Rhizocola hellebori NBRC 109834.</title>
        <authorList>
            <person name="Komaki H."/>
            <person name="Tamura T."/>
        </authorList>
    </citation>
    <scope>NUCLEOTIDE SEQUENCE</scope>
    <source>
        <strain evidence="2">NBRC 109834</strain>
    </source>
</reference>
<protein>
    <submittedName>
        <fullName evidence="2">PadR family transcriptional regulator</fullName>
    </submittedName>
</protein>
<proteinExistence type="predicted"/>
<name>A0A8J3Q237_9ACTN</name>
<evidence type="ECO:0000259" key="1">
    <source>
        <dbReference type="Pfam" id="PF03551"/>
    </source>
</evidence>
<accession>A0A8J3Q237</accession>
<dbReference type="InterPro" id="IPR052509">
    <property type="entry name" value="Metal_resp_DNA-bind_regulator"/>
</dbReference>
<dbReference type="PANTHER" id="PTHR33169:SF13">
    <property type="entry name" value="PADR-FAMILY TRANSCRIPTIONAL REGULATOR"/>
    <property type="match status" value="1"/>
</dbReference>
<dbReference type="InterPro" id="IPR036388">
    <property type="entry name" value="WH-like_DNA-bd_sf"/>
</dbReference>
<dbReference type="InterPro" id="IPR036390">
    <property type="entry name" value="WH_DNA-bd_sf"/>
</dbReference>
<feature type="domain" description="Transcription regulator PadR N-terminal" evidence="1">
    <location>
        <begin position="17"/>
        <end position="90"/>
    </location>
</feature>
<dbReference type="AlphaFoldDB" id="A0A8J3Q237"/>
<dbReference type="Gene3D" id="1.10.10.10">
    <property type="entry name" value="Winged helix-like DNA-binding domain superfamily/Winged helix DNA-binding domain"/>
    <property type="match status" value="1"/>
</dbReference>
<keyword evidence="3" id="KW-1185">Reference proteome</keyword>
<dbReference type="PANTHER" id="PTHR33169">
    <property type="entry name" value="PADR-FAMILY TRANSCRIPTIONAL REGULATOR"/>
    <property type="match status" value="1"/>
</dbReference>
<evidence type="ECO:0000313" key="3">
    <source>
        <dbReference type="Proteomes" id="UP000612899"/>
    </source>
</evidence>
<gene>
    <name evidence="2" type="ORF">Rhe02_01240</name>
</gene>
<sequence>MARVTSRRALTEHEYLILASMLTEPLHGYGIIQQVRALSDGVISLSPGTLYKALDRMLDDGWIQISSEEIVSGRLRRNYRLTATGKAVFAAEAQRRSTMEKAVRRIARRPALGESL</sequence>
<organism evidence="2 3">
    <name type="scientific">Rhizocola hellebori</name>
    <dbReference type="NCBI Taxonomy" id="1392758"/>
    <lineage>
        <taxon>Bacteria</taxon>
        <taxon>Bacillati</taxon>
        <taxon>Actinomycetota</taxon>
        <taxon>Actinomycetes</taxon>
        <taxon>Micromonosporales</taxon>
        <taxon>Micromonosporaceae</taxon>
        <taxon>Rhizocola</taxon>
    </lineage>
</organism>
<dbReference type="Pfam" id="PF03551">
    <property type="entry name" value="PadR"/>
    <property type="match status" value="1"/>
</dbReference>
<dbReference type="Proteomes" id="UP000612899">
    <property type="component" value="Unassembled WGS sequence"/>
</dbReference>
<dbReference type="SUPFAM" id="SSF46785">
    <property type="entry name" value="Winged helix' DNA-binding domain"/>
    <property type="match status" value="1"/>
</dbReference>